<dbReference type="Proteomes" id="UP000598997">
    <property type="component" value="Unassembled WGS sequence"/>
</dbReference>
<keyword evidence="4" id="KW-1185">Reference proteome</keyword>
<keyword evidence="2" id="KW-0732">Signal</keyword>
<proteinExistence type="predicted"/>
<organism evidence="3 4">
    <name type="scientific">Croceicoccus pelagius</name>
    <dbReference type="NCBI Taxonomy" id="1703341"/>
    <lineage>
        <taxon>Bacteria</taxon>
        <taxon>Pseudomonadati</taxon>
        <taxon>Pseudomonadota</taxon>
        <taxon>Alphaproteobacteria</taxon>
        <taxon>Sphingomonadales</taxon>
        <taxon>Erythrobacteraceae</taxon>
        <taxon>Croceicoccus</taxon>
    </lineage>
</organism>
<gene>
    <name evidence="3" type="ORF">GCM10010989_30890</name>
</gene>
<protein>
    <submittedName>
        <fullName evidence="3">Uncharacterized protein</fullName>
    </submittedName>
</protein>
<name>A0A917DNR2_9SPHN</name>
<sequence>MNVLVSILFRFLAFVAFAVTVVAPVQASALDRAHTHARTTMEASDRLEVRKAILPALHSPLRAEQPKTSGGGGLPVRYSVVSAHFFASSEERRTIRAANDGGPVQSPCRANTARGPPHT</sequence>
<comment type="caution">
    <text evidence="3">The sequence shown here is derived from an EMBL/GenBank/DDBJ whole genome shotgun (WGS) entry which is preliminary data.</text>
</comment>
<accession>A0A917DNR2</accession>
<evidence type="ECO:0000256" key="1">
    <source>
        <dbReference type="SAM" id="MobiDB-lite"/>
    </source>
</evidence>
<evidence type="ECO:0000256" key="2">
    <source>
        <dbReference type="SAM" id="SignalP"/>
    </source>
</evidence>
<feature type="signal peptide" evidence="2">
    <location>
        <begin position="1"/>
        <end position="18"/>
    </location>
</feature>
<feature type="chain" id="PRO_5037272440" evidence="2">
    <location>
        <begin position="19"/>
        <end position="119"/>
    </location>
</feature>
<evidence type="ECO:0000313" key="3">
    <source>
        <dbReference type="EMBL" id="GGD54557.1"/>
    </source>
</evidence>
<dbReference type="AlphaFoldDB" id="A0A917DNR2"/>
<dbReference type="EMBL" id="BMIO01000022">
    <property type="protein sequence ID" value="GGD54557.1"/>
    <property type="molecule type" value="Genomic_DNA"/>
</dbReference>
<dbReference type="RefSeq" id="WP_066760580.1">
    <property type="nucleotide sequence ID" value="NZ_BMIO01000022.1"/>
</dbReference>
<reference evidence="3 4" key="1">
    <citation type="journal article" date="2014" name="Int. J. Syst. Evol. Microbiol.">
        <title>Complete genome sequence of Corynebacterium casei LMG S-19264T (=DSM 44701T), isolated from a smear-ripened cheese.</title>
        <authorList>
            <consortium name="US DOE Joint Genome Institute (JGI-PGF)"/>
            <person name="Walter F."/>
            <person name="Albersmeier A."/>
            <person name="Kalinowski J."/>
            <person name="Ruckert C."/>
        </authorList>
    </citation>
    <scope>NUCLEOTIDE SEQUENCE [LARGE SCALE GENOMIC DNA]</scope>
    <source>
        <strain evidence="3 4">CGMCC 1.15358</strain>
    </source>
</reference>
<feature type="region of interest" description="Disordered" evidence="1">
    <location>
        <begin position="92"/>
        <end position="119"/>
    </location>
</feature>
<evidence type="ECO:0000313" key="4">
    <source>
        <dbReference type="Proteomes" id="UP000598997"/>
    </source>
</evidence>